<dbReference type="Gene3D" id="1.10.880.10">
    <property type="entry name" value="Transcription factor, Skn-1-like, DNA-binding domain"/>
    <property type="match status" value="1"/>
</dbReference>
<dbReference type="InterPro" id="IPR004826">
    <property type="entry name" value="bZIP_Maf"/>
</dbReference>
<feature type="region of interest" description="Disordered" evidence="6">
    <location>
        <begin position="518"/>
        <end position="559"/>
    </location>
</feature>
<keyword evidence="7" id="KW-0732">Signal</keyword>
<feature type="compositionally biased region" description="Low complexity" evidence="6">
    <location>
        <begin position="852"/>
        <end position="866"/>
    </location>
</feature>
<feature type="compositionally biased region" description="Gly residues" evidence="6">
    <location>
        <begin position="1367"/>
        <end position="1385"/>
    </location>
</feature>
<feature type="compositionally biased region" description="Low complexity" evidence="6">
    <location>
        <begin position="875"/>
        <end position="884"/>
    </location>
</feature>
<feature type="region of interest" description="Disordered" evidence="6">
    <location>
        <begin position="211"/>
        <end position="285"/>
    </location>
</feature>
<feature type="region of interest" description="Disordered" evidence="6">
    <location>
        <begin position="851"/>
        <end position="958"/>
    </location>
</feature>
<dbReference type="CDD" id="cd14698">
    <property type="entry name" value="bZIP_CNC"/>
    <property type="match status" value="1"/>
</dbReference>
<organism evidence="9">
    <name type="scientific">Anopheles funestus</name>
    <name type="common">African malaria mosquito</name>
    <dbReference type="NCBI Taxonomy" id="62324"/>
    <lineage>
        <taxon>Eukaryota</taxon>
        <taxon>Metazoa</taxon>
        <taxon>Ecdysozoa</taxon>
        <taxon>Arthropoda</taxon>
        <taxon>Hexapoda</taxon>
        <taxon>Insecta</taxon>
        <taxon>Pterygota</taxon>
        <taxon>Neoptera</taxon>
        <taxon>Endopterygota</taxon>
        <taxon>Diptera</taxon>
        <taxon>Nematocera</taxon>
        <taxon>Culicoidea</taxon>
        <taxon>Culicidae</taxon>
        <taxon>Anophelinae</taxon>
        <taxon>Anopheles</taxon>
    </lineage>
</organism>
<proteinExistence type="predicted"/>
<feature type="region of interest" description="Disordered" evidence="6">
    <location>
        <begin position="1131"/>
        <end position="1166"/>
    </location>
</feature>
<evidence type="ECO:0000256" key="2">
    <source>
        <dbReference type="ARBA" id="ARBA00023125"/>
    </source>
</evidence>
<evidence type="ECO:0000256" key="3">
    <source>
        <dbReference type="ARBA" id="ARBA00023159"/>
    </source>
</evidence>
<dbReference type="STRING" id="62324.A0A4Y0BN76"/>
<dbReference type="Pfam" id="PF03131">
    <property type="entry name" value="bZIP_Maf"/>
    <property type="match status" value="1"/>
</dbReference>
<feature type="compositionally biased region" description="Polar residues" evidence="6">
    <location>
        <begin position="1133"/>
        <end position="1143"/>
    </location>
</feature>
<feature type="region of interest" description="Disordered" evidence="6">
    <location>
        <begin position="1053"/>
        <end position="1084"/>
    </location>
</feature>
<feature type="region of interest" description="Disordered" evidence="6">
    <location>
        <begin position="475"/>
        <end position="495"/>
    </location>
</feature>
<evidence type="ECO:0000256" key="5">
    <source>
        <dbReference type="ARBA" id="ARBA00023242"/>
    </source>
</evidence>
<keyword evidence="4" id="KW-0804">Transcription</keyword>
<dbReference type="VEuPathDB" id="VectorBase:AFUN020852"/>
<feature type="region of interest" description="Disordered" evidence="6">
    <location>
        <begin position="985"/>
        <end position="1020"/>
    </location>
</feature>
<evidence type="ECO:0000256" key="4">
    <source>
        <dbReference type="ARBA" id="ARBA00023163"/>
    </source>
</evidence>
<dbReference type="GO" id="GO:0000978">
    <property type="term" value="F:RNA polymerase II cis-regulatory region sequence-specific DNA binding"/>
    <property type="evidence" value="ECO:0007669"/>
    <property type="project" value="InterPro"/>
</dbReference>
<reference evidence="9" key="1">
    <citation type="submission" date="2020-05" db="UniProtKB">
        <authorList>
            <consortium name="EnsemblMetazoa"/>
        </authorList>
    </citation>
    <scope>IDENTIFICATION</scope>
    <source>
        <strain evidence="9">FUMOZ</strain>
    </source>
</reference>
<keyword evidence="2" id="KW-0238">DNA-binding</keyword>
<sequence length="1439" mass="153634">MLSTKKLFTEHLLTLVLTLSLLRIDPENYLDLQWGGRLARVGDAGGWQLELLAAGPDYSNQSYVNRKFLPPIIEDLSRFEQPFIEQNHRGLQTYLLNVLDSNDDSTSAGTIAEERPPSPVPSVASGGGGGTVLPAVHNATMNVLTNFDVDAEDIFLSTNLFEETTSVFEQNMADLSEYDTILLENPMVKFDAAASMPDLEGTIMRARSLMNSASEQHTAKRLEVKAEPEKEGEEEKATTSTSAAVPALYGDTKNIETTRVNKTRAYDEEDDDDDDGEDGQDNKASIQRQIKDQINTQQKHLVSTDVDNAEVTVKKEPDLANDTTIAPAAAPQDLTQEEMDLIEVLWKQDVDLGFTLSNAALSSAPEGTSSSGSEGASATNIKCDTEDDLEKLKVLLEIKNDKNADYEKNPEASDDSSLVDPWAGLSYTIDTETGEYVLNSSDIDNSLPPPLADLFLEEGLTLPDLGETVVDTIDDVPLDDGENVKHQTESHEEQEIAEVQRIERELQRVSVDENCLGAASGSTNAADGNCEDTGENLGPANDTVADTATSDEGLDEDAPVTDDLDDLLCDMMIQTSSHFQHTRQNTQGYGHGAMSSFRQTATGGSGYHHHHHHHHHHHQSRVPLSRAVSMEQRWQDLANLLSFPPGMGVGMGVADMPPSHPSHAHYPSHYPSYQPSGAIAGPQHGQYHHPSHAAVLQNASLADISPAQPHYGANLGSAVATSMHLTNSTSETDAGTSGYKMDPEMMYYSNTSSEMNHTDGFLNSILNDEDLQLMDIAVNEGMYTMRMLEHNGTAGNNGASGMLGVSAGGASNLVNHGAHPHHHLSLMSSASATGAVGGNLQNAMNVSALVNGSSSSSASSGASSGLTGSGGGASSGATGALAGSGTPGDRLDASSDSAVSSMGSERVPSLSDGEWGDGGSDSAQEYHNGKYGGPYDYSYNQTNGGGPPSRMGEHGTRQAPPVAQKKHHMFAKRYFQEQNTTTVPSIHPSPNGAGVPAGPNTAAGQATGLDGSAPGAGGGGTGTTGGVLLPTAIKYEYDYMNVVGPATATIGGPLDGAAKQEDHQSHLQHHHNGSHHESSAAAAAAAAALTDMKYPYGIDFPRSHHASTMGRTLQPQDMIHHNHTYTLPFATPNGGTAHQGTKPQTRDKSRSLHSRKAEEEHLTRDEKRARALQIPIPVHDIINLPMDEFNERLSKYDLSETQLSLIRDIRRRGKNKVAAQNCRKRKLDQIVTLADEVKDMKMRKERLMRDREMVLSEHKKIREKFSMLYRHVFQNLRDADGNPYSQEHYSLQQSADGAVVLVPRNSERPTGGPNHLNNGTNGTANGGSLHPSLHHSLTSSAGTHGHHHGHHHHHHPNLHQHLQHHGLLGGSSSMGGVGITTGGTMNGSMSGSLSANSTNGNNSSSSSGGGSGNGSVTAGSSMNGTASTTAAIVHQRTKE</sequence>
<evidence type="ECO:0000256" key="7">
    <source>
        <dbReference type="SAM" id="SignalP"/>
    </source>
</evidence>
<dbReference type="PANTHER" id="PTHR24411:SF55">
    <property type="entry name" value="SEGMENTATION PROTEIN CAP'N'COLLAR"/>
    <property type="match status" value="1"/>
</dbReference>
<feature type="compositionally biased region" description="Basic and acidic residues" evidence="6">
    <location>
        <begin position="1144"/>
        <end position="1166"/>
    </location>
</feature>
<dbReference type="InterPro" id="IPR047167">
    <property type="entry name" value="NFE2-like"/>
</dbReference>
<dbReference type="SUPFAM" id="SSF47454">
    <property type="entry name" value="A DNA-binding domain in eukaryotic transcription factors"/>
    <property type="match status" value="1"/>
</dbReference>
<protein>
    <recommendedName>
        <fullName evidence="8">BZIP domain-containing protein</fullName>
    </recommendedName>
</protein>
<feature type="region of interest" description="Disordered" evidence="6">
    <location>
        <begin position="1303"/>
        <end position="1439"/>
    </location>
</feature>
<dbReference type="InterPro" id="IPR004827">
    <property type="entry name" value="bZIP"/>
</dbReference>
<dbReference type="PROSITE" id="PS00036">
    <property type="entry name" value="BZIP_BASIC"/>
    <property type="match status" value="1"/>
</dbReference>
<dbReference type="PANTHER" id="PTHR24411">
    <property type="entry name" value="NUCLEAR FACTOR ERYTHROID 2-RELATED FACTOR"/>
    <property type="match status" value="1"/>
</dbReference>
<feature type="compositionally biased region" description="Basic residues" evidence="6">
    <location>
        <begin position="1344"/>
        <end position="1364"/>
    </location>
</feature>
<evidence type="ECO:0000256" key="1">
    <source>
        <dbReference type="ARBA" id="ARBA00023015"/>
    </source>
</evidence>
<feature type="compositionally biased region" description="Low complexity" evidence="6">
    <location>
        <begin position="1317"/>
        <end position="1343"/>
    </location>
</feature>
<keyword evidence="3" id="KW-0010">Activator</keyword>
<accession>A0A4Y0BN76</accession>
<dbReference type="InterPro" id="IPR008917">
    <property type="entry name" value="TF_DNA-bd_sf"/>
</dbReference>
<evidence type="ECO:0000313" key="9">
    <source>
        <dbReference type="EnsemblMetazoa" id="AFUN020852-PA"/>
    </source>
</evidence>
<dbReference type="FunFam" id="1.10.880.10:FF:000004">
    <property type="entry name" value="Nuclear factor, erythroid 2"/>
    <property type="match status" value="1"/>
</dbReference>
<dbReference type="GO" id="GO:0000981">
    <property type="term" value="F:DNA-binding transcription factor activity, RNA polymerase II-specific"/>
    <property type="evidence" value="ECO:0007669"/>
    <property type="project" value="TreeGrafter"/>
</dbReference>
<dbReference type="EnsemblMetazoa" id="AFUN020852-RA">
    <property type="protein sequence ID" value="AFUN020852-PA"/>
    <property type="gene ID" value="AFUN020852"/>
</dbReference>
<evidence type="ECO:0000256" key="6">
    <source>
        <dbReference type="SAM" id="MobiDB-lite"/>
    </source>
</evidence>
<feature type="signal peptide" evidence="7">
    <location>
        <begin position="1"/>
        <end position="18"/>
    </location>
</feature>
<feature type="region of interest" description="Disordered" evidence="6">
    <location>
        <begin position="362"/>
        <end position="382"/>
    </location>
</feature>
<name>A0A4Y0BN76_ANOFN</name>
<feature type="compositionally biased region" description="Low complexity" evidence="6">
    <location>
        <begin position="1386"/>
        <end position="1406"/>
    </location>
</feature>
<feature type="chain" id="PRO_5021468058" description="BZIP domain-containing protein" evidence="7">
    <location>
        <begin position="19"/>
        <end position="1439"/>
    </location>
</feature>
<feature type="compositionally biased region" description="Basic and acidic residues" evidence="6">
    <location>
        <begin position="217"/>
        <end position="237"/>
    </location>
</feature>
<feature type="region of interest" description="Disordered" evidence="6">
    <location>
        <begin position="105"/>
        <end position="125"/>
    </location>
</feature>
<keyword evidence="5" id="KW-0539">Nucleus</keyword>
<dbReference type="GO" id="GO:0005634">
    <property type="term" value="C:nucleus"/>
    <property type="evidence" value="ECO:0007669"/>
    <property type="project" value="TreeGrafter"/>
</dbReference>
<dbReference type="PROSITE" id="PS50217">
    <property type="entry name" value="BZIP"/>
    <property type="match status" value="1"/>
</dbReference>
<keyword evidence="1" id="KW-0805">Transcription regulation</keyword>
<dbReference type="SMART" id="SM00338">
    <property type="entry name" value="BRLZ"/>
    <property type="match status" value="1"/>
</dbReference>
<feature type="compositionally biased region" description="Low complexity" evidence="6">
    <location>
        <begin position="362"/>
        <end position="379"/>
    </location>
</feature>
<evidence type="ECO:0000259" key="8">
    <source>
        <dbReference type="PROSITE" id="PS50217"/>
    </source>
</evidence>
<feature type="domain" description="BZIP" evidence="8">
    <location>
        <begin position="1205"/>
        <end position="1268"/>
    </location>
</feature>
<feature type="compositionally biased region" description="Acidic residues" evidence="6">
    <location>
        <begin position="267"/>
        <end position="279"/>
    </location>
</feature>
<feature type="compositionally biased region" description="Basic and acidic residues" evidence="6">
    <location>
        <begin position="482"/>
        <end position="495"/>
    </location>
</feature>
<dbReference type="VEuPathDB" id="VectorBase:AFUN2_010298"/>